<accession>A0A3N0YRV8</accession>
<sequence>MEIHMGYTRPSERGSEEYHHLVQELRLNNGRFKVYFRMNLGQFDNLLSIIGASITKMTTNYRESIGPAARLSIFAVGKLRFGATGGPAMVGFLPTQLLVKHFNQAPSNSLLTCHYQGLTTEVPSHMCLLLIRLCHYRETSCPPRRERLRERLSMAGC</sequence>
<protein>
    <submittedName>
        <fullName evidence="1">Uncharacterized protein</fullName>
    </submittedName>
</protein>
<keyword evidence="2" id="KW-1185">Reference proteome</keyword>
<gene>
    <name evidence="1" type="ORF">DPX16_1887</name>
</gene>
<evidence type="ECO:0000313" key="2">
    <source>
        <dbReference type="Proteomes" id="UP000281406"/>
    </source>
</evidence>
<dbReference type="AlphaFoldDB" id="A0A3N0YRV8"/>
<reference evidence="1 2" key="1">
    <citation type="submission" date="2018-10" db="EMBL/GenBank/DDBJ databases">
        <title>Genome assembly for a Yunnan-Guizhou Plateau 3E fish, Anabarilius grahami (Regan), and its evolutionary and genetic applications.</title>
        <authorList>
            <person name="Jiang W."/>
        </authorList>
    </citation>
    <scope>NUCLEOTIDE SEQUENCE [LARGE SCALE GENOMIC DNA]</scope>
    <source>
        <strain evidence="1">AG-KIZ</strain>
        <tissue evidence="1">Muscle</tissue>
    </source>
</reference>
<name>A0A3N0YRV8_ANAGA</name>
<dbReference type="EMBL" id="RJVU01027735">
    <property type="protein sequence ID" value="ROL48947.1"/>
    <property type="molecule type" value="Genomic_DNA"/>
</dbReference>
<organism evidence="1 2">
    <name type="scientific">Anabarilius grahami</name>
    <name type="common">Kanglang fish</name>
    <name type="synonym">Barilius grahami</name>
    <dbReference type="NCBI Taxonomy" id="495550"/>
    <lineage>
        <taxon>Eukaryota</taxon>
        <taxon>Metazoa</taxon>
        <taxon>Chordata</taxon>
        <taxon>Craniata</taxon>
        <taxon>Vertebrata</taxon>
        <taxon>Euteleostomi</taxon>
        <taxon>Actinopterygii</taxon>
        <taxon>Neopterygii</taxon>
        <taxon>Teleostei</taxon>
        <taxon>Ostariophysi</taxon>
        <taxon>Cypriniformes</taxon>
        <taxon>Xenocyprididae</taxon>
        <taxon>Xenocypridinae</taxon>
        <taxon>Xenocypridinae incertae sedis</taxon>
        <taxon>Anabarilius</taxon>
    </lineage>
</organism>
<proteinExistence type="predicted"/>
<comment type="caution">
    <text evidence="1">The sequence shown here is derived from an EMBL/GenBank/DDBJ whole genome shotgun (WGS) entry which is preliminary data.</text>
</comment>
<dbReference type="Proteomes" id="UP000281406">
    <property type="component" value="Unassembled WGS sequence"/>
</dbReference>
<evidence type="ECO:0000313" key="1">
    <source>
        <dbReference type="EMBL" id="ROL48947.1"/>
    </source>
</evidence>
<dbReference type="OrthoDB" id="8942783at2759"/>